<protein>
    <submittedName>
        <fullName evidence="1">Uncharacterized protein</fullName>
    </submittedName>
</protein>
<name>A0A699UQH8_TANCI</name>
<evidence type="ECO:0000313" key="1">
    <source>
        <dbReference type="EMBL" id="GFD25572.1"/>
    </source>
</evidence>
<accession>A0A699UQH8</accession>
<gene>
    <name evidence="1" type="ORF">Tci_897541</name>
</gene>
<dbReference type="EMBL" id="BKCJ011361741">
    <property type="protein sequence ID" value="GFD25572.1"/>
    <property type="molecule type" value="Genomic_DNA"/>
</dbReference>
<dbReference type="AlphaFoldDB" id="A0A699UQH8"/>
<organism evidence="1">
    <name type="scientific">Tanacetum cinerariifolium</name>
    <name type="common">Dalmatian daisy</name>
    <name type="synonym">Chrysanthemum cinerariifolium</name>
    <dbReference type="NCBI Taxonomy" id="118510"/>
    <lineage>
        <taxon>Eukaryota</taxon>
        <taxon>Viridiplantae</taxon>
        <taxon>Streptophyta</taxon>
        <taxon>Embryophyta</taxon>
        <taxon>Tracheophyta</taxon>
        <taxon>Spermatophyta</taxon>
        <taxon>Magnoliopsida</taxon>
        <taxon>eudicotyledons</taxon>
        <taxon>Gunneridae</taxon>
        <taxon>Pentapetalae</taxon>
        <taxon>asterids</taxon>
        <taxon>campanulids</taxon>
        <taxon>Asterales</taxon>
        <taxon>Asteraceae</taxon>
        <taxon>Asteroideae</taxon>
        <taxon>Anthemideae</taxon>
        <taxon>Anthemidinae</taxon>
        <taxon>Tanacetum</taxon>
    </lineage>
</organism>
<comment type="caution">
    <text evidence="1">The sequence shown here is derived from an EMBL/GenBank/DDBJ whole genome shotgun (WGS) entry which is preliminary data.</text>
</comment>
<reference evidence="1" key="1">
    <citation type="journal article" date="2019" name="Sci. Rep.">
        <title>Draft genome of Tanacetum cinerariifolium, the natural source of mosquito coil.</title>
        <authorList>
            <person name="Yamashiro T."/>
            <person name="Shiraishi A."/>
            <person name="Satake H."/>
            <person name="Nakayama K."/>
        </authorList>
    </citation>
    <scope>NUCLEOTIDE SEQUENCE</scope>
</reference>
<proteinExistence type="predicted"/>
<sequence length="89" mass="9836">MCLLEDVEVVAVTVETHKEFLVSHVSFFSSGELLPDLIGVAGTHVCPTFPPGLSCIEANPPYVVQVHLCTSLKLDLWYFVVVVVEEMLF</sequence>